<name>A0ABY8NKX9_9GAMM</name>
<feature type="chain" id="PRO_5047273912" evidence="2">
    <location>
        <begin position="26"/>
        <end position="970"/>
    </location>
</feature>
<dbReference type="InterPro" id="IPR031924">
    <property type="entry name" value="GH115"/>
</dbReference>
<organism evidence="5 6">
    <name type="scientific">Microbulbifer bruguierae</name>
    <dbReference type="NCBI Taxonomy" id="3029061"/>
    <lineage>
        <taxon>Bacteria</taxon>
        <taxon>Pseudomonadati</taxon>
        <taxon>Pseudomonadota</taxon>
        <taxon>Gammaproteobacteria</taxon>
        <taxon>Cellvibrionales</taxon>
        <taxon>Microbulbiferaceae</taxon>
        <taxon>Microbulbifer</taxon>
    </lineage>
</organism>
<reference evidence="5 6" key="1">
    <citation type="submission" date="2023-02" db="EMBL/GenBank/DDBJ databases">
        <title>Description and genomic characterization of Microbulbifer bruguierae sp. nov., isolated from the sediment of mangrove plant Bruguiera sexangula.</title>
        <authorList>
            <person name="Long M."/>
        </authorList>
    </citation>
    <scope>NUCLEOTIDE SEQUENCE [LARGE SCALE GENOMIC DNA]</scope>
    <source>
        <strain evidence="5 6">H12</strain>
    </source>
</reference>
<dbReference type="Gene3D" id="3.20.20.520">
    <property type="entry name" value="Glycosyl hydrolase family 115"/>
    <property type="match status" value="1"/>
</dbReference>
<dbReference type="GO" id="GO:0016787">
    <property type="term" value="F:hydrolase activity"/>
    <property type="evidence" value="ECO:0007669"/>
    <property type="project" value="UniProtKB-KW"/>
</dbReference>
<dbReference type="Gene3D" id="2.60.120.1620">
    <property type="match status" value="1"/>
</dbReference>
<feature type="domain" description="Alpha glucuronidase N-terminal" evidence="3">
    <location>
        <begin position="58"/>
        <end position="159"/>
    </location>
</feature>
<dbReference type="Gene3D" id="1.20.58.2150">
    <property type="match status" value="1"/>
</dbReference>
<evidence type="ECO:0000313" key="5">
    <source>
        <dbReference type="EMBL" id="WGL18362.1"/>
    </source>
</evidence>
<keyword evidence="2" id="KW-0732">Signal</keyword>
<feature type="signal peptide" evidence="2">
    <location>
        <begin position="1"/>
        <end position="25"/>
    </location>
</feature>
<dbReference type="Pfam" id="PF15979">
    <property type="entry name" value="Glyco_hydro_115"/>
    <property type="match status" value="1"/>
</dbReference>
<dbReference type="Proteomes" id="UP001236500">
    <property type="component" value="Chromosome"/>
</dbReference>
<evidence type="ECO:0000256" key="2">
    <source>
        <dbReference type="SAM" id="SignalP"/>
    </source>
</evidence>
<evidence type="ECO:0000256" key="1">
    <source>
        <dbReference type="ARBA" id="ARBA00022801"/>
    </source>
</evidence>
<keyword evidence="6" id="KW-1185">Reference proteome</keyword>
<dbReference type="Pfam" id="PF03648">
    <property type="entry name" value="Glyco_hydro_67N"/>
    <property type="match status" value="1"/>
</dbReference>
<feature type="domain" description="Gylcosyl hydrolase 115 C-terminal" evidence="4">
    <location>
        <begin position="793"/>
        <end position="961"/>
    </location>
</feature>
<dbReference type="EMBL" id="CP118605">
    <property type="protein sequence ID" value="WGL18362.1"/>
    <property type="molecule type" value="Genomic_DNA"/>
</dbReference>
<dbReference type="SUPFAM" id="SSF55545">
    <property type="entry name" value="beta-N-acetylhexosaminidase-like domain"/>
    <property type="match status" value="1"/>
</dbReference>
<dbReference type="Gene3D" id="3.30.379.10">
    <property type="entry name" value="Chitobiase/beta-hexosaminidase domain 2-like"/>
    <property type="match status" value="1"/>
</dbReference>
<evidence type="ECO:0000259" key="3">
    <source>
        <dbReference type="Pfam" id="PF03648"/>
    </source>
</evidence>
<dbReference type="Pfam" id="PF17829">
    <property type="entry name" value="GH115_C"/>
    <property type="match status" value="1"/>
</dbReference>
<dbReference type="InterPro" id="IPR005154">
    <property type="entry name" value="Glyco_hydro_67_aGlcAse_N"/>
</dbReference>
<proteinExistence type="predicted"/>
<keyword evidence="1 5" id="KW-0378">Hydrolase</keyword>
<evidence type="ECO:0000313" key="6">
    <source>
        <dbReference type="Proteomes" id="UP001236500"/>
    </source>
</evidence>
<dbReference type="InterPro" id="IPR029018">
    <property type="entry name" value="Hex-like_dom2"/>
</dbReference>
<sequence>MLKNVFLNWAAFVLASLFCSSHAFALGNPSFVSNSPVSSSFRLVDGKHSAQLFLDADSDTAIQLALHNLQDDIQQVSGITPELVNEVSQPGSQVVIAGEIGKSPLIDQLIAEQRIDVSAITDKWEGYLIQVVSNPAAGIDKALVVAGSDRRGVVYGIYEISEQIGVSPWYWWADVPVRKSERLYVSADTQVVDWPRVKYRGIFLNDEAPALTNWVKEKYGDYNHQFYEKVFELMLRLKANYLWPAMWNNAFSDDDPLNMQRAHDYGIVMGTSHHEPMMRADKEWNRYGNDFGSEAGKGLWDYERNPDGLYDFWVEGAERNKPYDSIYTLGMRGQEDTPMSEEQNISLLETIVRDQRRILSDAFSDRPLAEVPQVWALYKEVQGYYEGGMRVPEDVTLLWADDNWGNIRRLPTPKERSRSGGAGVYYHFDYVGGPRSYRWINVTPIAKVWEQMNLAYAYGADRIWLVNVGDLKPQEFPTEFFLRMGWNPQAWPKERLQEFTERWAAREFGEQHAKEIAALVHGYSRHNGRRKPELMDADTYSLQHYGEAERIYAELEALSIHAEELYRQLDPQYRDAFFQLVLHPVKASVTVTQLSITTAKNRLYASQGRSESNDYADQAEHLFAQDAELTTQYHSIKDDKWNHMMSQPHIGYTHWNNPPANTLPALVRYQPHSEADMGVAVAGNTGFWPATGNLSLPEFSPYSAASQRIELFNRGSKPFAFSATTSAPWIQLSDREGTVTGMTRPLRVAIDWDQAPEGRHRGHVEIKGTGWGSARIAVTAFKPDTDSRRGVNGFVETSGYISIEAASFSRKRDTKGAGWEEIPLHGRTRSSISVFPASDRVYEDPAKAPYVEYDLNLFTAGRIRVQGLFAPSLNVQPGRGLRYAVALNDEEPQVIDVLQDLSASAWETAVKDGVRKSESLHQVLQPGRHRLRIFAVDPGITLQKILIDTDGLKPSYLGPPESPFVEAQSR</sequence>
<protein>
    <submittedName>
        <fullName evidence="5">Glycosyl hydrolase 115 family protein</fullName>
    </submittedName>
</protein>
<evidence type="ECO:0000259" key="4">
    <source>
        <dbReference type="Pfam" id="PF17829"/>
    </source>
</evidence>
<dbReference type="PANTHER" id="PTHR37842:SF2">
    <property type="entry name" value="GYLCOSYL HYDROLASE 115 C-TERMINAL DOMAIN-CONTAINING PROTEIN"/>
    <property type="match status" value="1"/>
</dbReference>
<dbReference type="InterPro" id="IPR041437">
    <property type="entry name" value="GH115_C"/>
</dbReference>
<dbReference type="RefSeq" id="WP_280322346.1">
    <property type="nucleotide sequence ID" value="NZ_CP118605.1"/>
</dbReference>
<dbReference type="InterPro" id="IPR042301">
    <property type="entry name" value="GH115_sf"/>
</dbReference>
<accession>A0ABY8NKX9</accession>
<dbReference type="PANTHER" id="PTHR37842">
    <property type="match status" value="1"/>
</dbReference>
<gene>
    <name evidence="5" type="ORF">PVT68_08710</name>
</gene>